<dbReference type="PROSITE" id="PS51257">
    <property type="entry name" value="PROKAR_LIPOPROTEIN"/>
    <property type="match status" value="1"/>
</dbReference>
<dbReference type="RefSeq" id="WP_341681763.1">
    <property type="nucleotide sequence ID" value="NZ_JBBYHT010000001.1"/>
</dbReference>
<evidence type="ECO:0000313" key="1">
    <source>
        <dbReference type="EMBL" id="MEL1246964.1"/>
    </source>
</evidence>
<evidence type="ECO:0000313" key="2">
    <source>
        <dbReference type="Proteomes" id="UP001393056"/>
    </source>
</evidence>
<proteinExistence type="predicted"/>
<sequence>MKTNFIPSLVCLLFLTFSCGKSEKDNEDQNKPETNPVELTIEHKYLLNDTFKIFYSKDINTPIDGSTEMTTQVIGTDGFQKTTFVLPIGDYPKVIRLDVGNNQDAESIEIKGIQITHGDAIIDNSDWITTTNWSPNTSLVVDTKSPNIYKIVPVDGKKGPVFMSNIVVNEKLDKYFRGK</sequence>
<keyword evidence="2" id="KW-1185">Reference proteome</keyword>
<dbReference type="EMBL" id="JBBYHT010000001">
    <property type="protein sequence ID" value="MEL1246964.1"/>
    <property type="molecule type" value="Genomic_DNA"/>
</dbReference>
<accession>A0ABU9I3H6</accession>
<organism evidence="1 2">
    <name type="scientific">Flavobacterium helocola</name>
    <dbReference type="NCBI Taxonomy" id="3139139"/>
    <lineage>
        <taxon>Bacteria</taxon>
        <taxon>Pseudomonadati</taxon>
        <taxon>Bacteroidota</taxon>
        <taxon>Flavobacteriia</taxon>
        <taxon>Flavobacteriales</taxon>
        <taxon>Flavobacteriaceae</taxon>
        <taxon>Flavobacterium</taxon>
    </lineage>
</organism>
<reference evidence="1 2" key="1">
    <citation type="submission" date="2024-04" db="EMBL/GenBank/DDBJ databases">
        <title>Flavobacterium sp. DGU41 16S ribosomal RNA gene Genome sequencing and assembly.</title>
        <authorList>
            <person name="Park S."/>
        </authorList>
    </citation>
    <scope>NUCLEOTIDE SEQUENCE [LARGE SCALE GENOMIC DNA]</scope>
    <source>
        <strain evidence="1 2">DGU41</strain>
    </source>
</reference>
<comment type="caution">
    <text evidence="1">The sequence shown here is derived from an EMBL/GenBank/DDBJ whole genome shotgun (WGS) entry which is preliminary data.</text>
</comment>
<gene>
    <name evidence="1" type="ORF">AAEO58_02805</name>
</gene>
<evidence type="ECO:0008006" key="3">
    <source>
        <dbReference type="Google" id="ProtNLM"/>
    </source>
</evidence>
<dbReference type="Proteomes" id="UP001393056">
    <property type="component" value="Unassembled WGS sequence"/>
</dbReference>
<protein>
    <recommendedName>
        <fullName evidence="3">Lipoprotein</fullName>
    </recommendedName>
</protein>
<name>A0ABU9I3H6_9FLAO</name>